<feature type="compositionally biased region" description="Polar residues" evidence="1">
    <location>
        <begin position="53"/>
        <end position="79"/>
    </location>
</feature>
<gene>
    <name evidence="2" type="ORF">VP01_1271g2</name>
</gene>
<evidence type="ECO:0000313" key="2">
    <source>
        <dbReference type="EMBL" id="KNZ62420.1"/>
    </source>
</evidence>
<feature type="region of interest" description="Disordered" evidence="1">
    <location>
        <begin position="36"/>
        <end position="80"/>
    </location>
</feature>
<keyword evidence="3" id="KW-1185">Reference proteome</keyword>
<dbReference type="AlphaFoldDB" id="A0A0L6VQF7"/>
<name>A0A0L6VQF7_9BASI</name>
<dbReference type="VEuPathDB" id="FungiDB:VP01_1271g2"/>
<reference evidence="2 3" key="1">
    <citation type="submission" date="2015-08" db="EMBL/GenBank/DDBJ databases">
        <title>Next Generation Sequencing and Analysis of the Genome of Puccinia sorghi L Schw, the Causal Agent of Maize Common Rust.</title>
        <authorList>
            <person name="Rochi L."/>
            <person name="Burguener G."/>
            <person name="Darino M."/>
            <person name="Turjanski A."/>
            <person name="Kreff E."/>
            <person name="Dieguez M.J."/>
            <person name="Sacco F."/>
        </authorList>
    </citation>
    <scope>NUCLEOTIDE SEQUENCE [LARGE SCALE GENOMIC DNA]</scope>
    <source>
        <strain evidence="2 3">RO10H11247</strain>
    </source>
</reference>
<organism evidence="2 3">
    <name type="scientific">Puccinia sorghi</name>
    <dbReference type="NCBI Taxonomy" id="27349"/>
    <lineage>
        <taxon>Eukaryota</taxon>
        <taxon>Fungi</taxon>
        <taxon>Dikarya</taxon>
        <taxon>Basidiomycota</taxon>
        <taxon>Pucciniomycotina</taxon>
        <taxon>Pucciniomycetes</taxon>
        <taxon>Pucciniales</taxon>
        <taxon>Pucciniaceae</taxon>
        <taxon>Puccinia</taxon>
    </lineage>
</organism>
<sequence>MLWPALREIQQQNNWLVEELSKVVYQLKTALEPNTSLLPPAAKSHAIKPAPQDPNQQRGRNTLSDLTNHMPSRAPSNQLPKPLIQIFESMAGSWQWLTPH</sequence>
<evidence type="ECO:0000256" key="1">
    <source>
        <dbReference type="SAM" id="MobiDB-lite"/>
    </source>
</evidence>
<protein>
    <submittedName>
        <fullName evidence="2">Uncharacterized protein</fullName>
    </submittedName>
</protein>
<comment type="caution">
    <text evidence="2">The sequence shown here is derived from an EMBL/GenBank/DDBJ whole genome shotgun (WGS) entry which is preliminary data.</text>
</comment>
<evidence type="ECO:0000313" key="3">
    <source>
        <dbReference type="Proteomes" id="UP000037035"/>
    </source>
</evidence>
<dbReference type="Proteomes" id="UP000037035">
    <property type="component" value="Unassembled WGS sequence"/>
</dbReference>
<accession>A0A0L6VQF7</accession>
<dbReference type="EMBL" id="LAVV01003021">
    <property type="protein sequence ID" value="KNZ62420.1"/>
    <property type="molecule type" value="Genomic_DNA"/>
</dbReference>
<proteinExistence type="predicted"/>